<sequence length="135" mass="15510">MANAFAFGKIDGCWLEVKDKKLKHPGNIDRSSPTRVAEIICLEELNWDLPSISMWLEDIEIAKLKVPLHEADEQDKLVWPFTAVGQYLMKSGYKELKKHYGNESSLQPSSSHLIDRSTWKAIWSLQVPNKVKIFL</sequence>
<dbReference type="AlphaFoldDB" id="A0A9D4A417"/>
<dbReference type="Proteomes" id="UP000828251">
    <property type="component" value="Unassembled WGS sequence"/>
</dbReference>
<accession>A0A9D4A417</accession>
<dbReference type="EMBL" id="JAIQCV010000007">
    <property type="protein sequence ID" value="KAH1084037.1"/>
    <property type="molecule type" value="Genomic_DNA"/>
</dbReference>
<evidence type="ECO:0000313" key="1">
    <source>
        <dbReference type="EMBL" id="KAH1084037.1"/>
    </source>
</evidence>
<proteinExistence type="predicted"/>
<reference evidence="1 2" key="1">
    <citation type="journal article" date="2021" name="Plant Biotechnol. J.">
        <title>Multi-omics assisted identification of the key and species-specific regulatory components of drought-tolerant mechanisms in Gossypium stocksii.</title>
        <authorList>
            <person name="Yu D."/>
            <person name="Ke L."/>
            <person name="Zhang D."/>
            <person name="Wu Y."/>
            <person name="Sun Y."/>
            <person name="Mei J."/>
            <person name="Sun J."/>
            <person name="Sun Y."/>
        </authorList>
    </citation>
    <scope>NUCLEOTIDE SEQUENCE [LARGE SCALE GENOMIC DNA]</scope>
    <source>
        <strain evidence="2">cv. E1</strain>
        <tissue evidence="1">Leaf</tissue>
    </source>
</reference>
<name>A0A9D4A417_9ROSI</name>
<dbReference type="OrthoDB" id="1750965at2759"/>
<comment type="caution">
    <text evidence="1">The sequence shown here is derived from an EMBL/GenBank/DDBJ whole genome shotgun (WGS) entry which is preliminary data.</text>
</comment>
<protein>
    <submittedName>
        <fullName evidence="1">Uncharacterized protein</fullName>
    </submittedName>
</protein>
<gene>
    <name evidence="1" type="ORF">J1N35_023798</name>
</gene>
<organism evidence="1 2">
    <name type="scientific">Gossypium stocksii</name>
    <dbReference type="NCBI Taxonomy" id="47602"/>
    <lineage>
        <taxon>Eukaryota</taxon>
        <taxon>Viridiplantae</taxon>
        <taxon>Streptophyta</taxon>
        <taxon>Embryophyta</taxon>
        <taxon>Tracheophyta</taxon>
        <taxon>Spermatophyta</taxon>
        <taxon>Magnoliopsida</taxon>
        <taxon>eudicotyledons</taxon>
        <taxon>Gunneridae</taxon>
        <taxon>Pentapetalae</taxon>
        <taxon>rosids</taxon>
        <taxon>malvids</taxon>
        <taxon>Malvales</taxon>
        <taxon>Malvaceae</taxon>
        <taxon>Malvoideae</taxon>
        <taxon>Gossypium</taxon>
    </lineage>
</organism>
<keyword evidence="2" id="KW-1185">Reference proteome</keyword>
<evidence type="ECO:0000313" key="2">
    <source>
        <dbReference type="Proteomes" id="UP000828251"/>
    </source>
</evidence>